<comment type="caution">
    <text evidence="1">The sequence shown here is derived from an EMBL/GenBank/DDBJ whole genome shotgun (WGS) entry which is preliminary data.</text>
</comment>
<proteinExistence type="predicted"/>
<dbReference type="OrthoDB" id="2395959at2759"/>
<dbReference type="AlphaFoldDB" id="A0A9P6LYW4"/>
<gene>
    <name evidence="1" type="ORF">BGZ65_003388</name>
</gene>
<sequence length="290" mass="32574">MSADQCDLTQAFQSPLTKKVFHIPVRIDPKTDKSFVLWKDIQDAFENAKCIRNGVSLVPFMIDENFEQIIPLRIAYQPGVVLEVVEGNGQVHSTTGELAILAGIPLVAGGEPGHHHNTIFGPHLTTIECTTTTTSPNTPTQTVDALTVTDINTTTIGDKNQEEVLQIQSTHQQTIDKNLEEMLRIQKKALDRLAIIQNSVQALLAQTYELHNYPIPRLFIVLPKDPGLRGKLMKPFSESYRLYFLCECGTHTMAEHSKTPPEIHLAKHEGYELNRPTEFFERYGSYILAL</sequence>
<organism evidence="1 2">
    <name type="scientific">Modicella reniformis</name>
    <dbReference type="NCBI Taxonomy" id="1440133"/>
    <lineage>
        <taxon>Eukaryota</taxon>
        <taxon>Fungi</taxon>
        <taxon>Fungi incertae sedis</taxon>
        <taxon>Mucoromycota</taxon>
        <taxon>Mortierellomycotina</taxon>
        <taxon>Mortierellomycetes</taxon>
        <taxon>Mortierellales</taxon>
        <taxon>Mortierellaceae</taxon>
        <taxon>Modicella</taxon>
    </lineage>
</organism>
<accession>A0A9P6LYW4</accession>
<keyword evidence="2" id="KW-1185">Reference proteome</keyword>
<evidence type="ECO:0000313" key="1">
    <source>
        <dbReference type="EMBL" id="KAF9955450.1"/>
    </source>
</evidence>
<feature type="non-terminal residue" evidence="1">
    <location>
        <position position="290"/>
    </location>
</feature>
<reference evidence="1" key="1">
    <citation type="journal article" date="2020" name="Fungal Divers.">
        <title>Resolving the Mortierellaceae phylogeny through synthesis of multi-gene phylogenetics and phylogenomics.</title>
        <authorList>
            <person name="Vandepol N."/>
            <person name="Liber J."/>
            <person name="Desiro A."/>
            <person name="Na H."/>
            <person name="Kennedy M."/>
            <person name="Barry K."/>
            <person name="Grigoriev I.V."/>
            <person name="Miller A.N."/>
            <person name="O'Donnell K."/>
            <person name="Stajich J.E."/>
            <person name="Bonito G."/>
        </authorList>
    </citation>
    <scope>NUCLEOTIDE SEQUENCE</scope>
    <source>
        <strain evidence="1">MES-2147</strain>
    </source>
</reference>
<evidence type="ECO:0000313" key="2">
    <source>
        <dbReference type="Proteomes" id="UP000749646"/>
    </source>
</evidence>
<dbReference type="EMBL" id="JAAAHW010006758">
    <property type="protein sequence ID" value="KAF9955450.1"/>
    <property type="molecule type" value="Genomic_DNA"/>
</dbReference>
<name>A0A9P6LYW4_9FUNG</name>
<protein>
    <submittedName>
        <fullName evidence="1">Uncharacterized protein</fullName>
    </submittedName>
</protein>
<dbReference type="Proteomes" id="UP000749646">
    <property type="component" value="Unassembled WGS sequence"/>
</dbReference>